<evidence type="ECO:0000313" key="4">
    <source>
        <dbReference type="Proteomes" id="UP000321922"/>
    </source>
</evidence>
<feature type="compositionally biased region" description="Polar residues" evidence="2">
    <location>
        <begin position="33"/>
        <end position="44"/>
    </location>
</feature>
<dbReference type="AlphaFoldDB" id="A0A511QJZ3"/>
<sequence length="485" mass="52405">MSTFMSPISAAVNVIAVEEETQSKQSVSTQSTATESITPNQPLPGSSVNLNALWRMVEEQFKEVANALSGTGKEHSDAKKALLDAVRDSQINQLKERESKIAEQQKAAKKSNFWSKLGMALGVLAALIVAPFNPVMAAVMIVTIVAAEVIPKVADKVMKAAGVPEDIRNKVKMGLEIGIGIVGMLLSFNPMQLIKNAAQIALTAPAKLAAACSRAADSIKALKTLISSLISIVTKSGPSLGKSGVSLSKARQLLDSALNTLKAAASNAAKMTKQALQESLETAKQMMKEVADIIKEFKETAATILESLKSTGTVLKEVLSNIAKSTFSILDDISSTLKNLNPIEMVKELSGQMKNVINSIKPMLKQPSQLLNKVKQMLDDVFESFKDLLTNSEKARLRATRASQVMEVSSSTSSVVSAGYGVKSADIAKDLEIDEARQKELEARIQQILMMLDQALRSLNEVFQSIFKTNSDHRDFNKKMISIHM</sequence>
<dbReference type="EMBL" id="BJXJ01000074">
    <property type="protein sequence ID" value="GEM77619.1"/>
    <property type="molecule type" value="Genomic_DNA"/>
</dbReference>
<name>A0A511QJZ3_9VIBR</name>
<feature type="coiled-coil region" evidence="1">
    <location>
        <begin position="247"/>
        <end position="300"/>
    </location>
</feature>
<feature type="compositionally biased region" description="Low complexity" evidence="2">
    <location>
        <begin position="23"/>
        <end position="32"/>
    </location>
</feature>
<proteinExistence type="predicted"/>
<organism evidence="3 4">
    <name type="scientific">Vibrio sagamiensis NBRC 104589</name>
    <dbReference type="NCBI Taxonomy" id="1219064"/>
    <lineage>
        <taxon>Bacteria</taxon>
        <taxon>Pseudomonadati</taxon>
        <taxon>Pseudomonadota</taxon>
        <taxon>Gammaproteobacteria</taxon>
        <taxon>Vibrionales</taxon>
        <taxon>Vibrionaceae</taxon>
        <taxon>Vibrio</taxon>
    </lineage>
</organism>
<evidence type="ECO:0008006" key="5">
    <source>
        <dbReference type="Google" id="ProtNLM"/>
    </source>
</evidence>
<reference evidence="3 4" key="1">
    <citation type="submission" date="2019-07" db="EMBL/GenBank/DDBJ databases">
        <title>Whole genome shotgun sequence of Vibrio sagamiensis NBRC 104589.</title>
        <authorList>
            <person name="Hosoyama A."/>
            <person name="Uohara A."/>
            <person name="Ohji S."/>
            <person name="Ichikawa N."/>
        </authorList>
    </citation>
    <scope>NUCLEOTIDE SEQUENCE [LARGE SCALE GENOMIC DNA]</scope>
    <source>
        <strain evidence="3 4">NBRC 104589</strain>
    </source>
</reference>
<comment type="caution">
    <text evidence="3">The sequence shown here is derived from an EMBL/GenBank/DDBJ whole genome shotgun (WGS) entry which is preliminary data.</text>
</comment>
<dbReference type="Gene3D" id="1.20.120.20">
    <property type="entry name" value="Apolipoprotein"/>
    <property type="match status" value="1"/>
</dbReference>
<keyword evidence="4" id="KW-1185">Reference proteome</keyword>
<accession>A0A511QJZ3</accession>
<evidence type="ECO:0000313" key="3">
    <source>
        <dbReference type="EMBL" id="GEM77619.1"/>
    </source>
</evidence>
<feature type="region of interest" description="Disordered" evidence="2">
    <location>
        <begin position="20"/>
        <end position="44"/>
    </location>
</feature>
<evidence type="ECO:0000256" key="1">
    <source>
        <dbReference type="SAM" id="Coils"/>
    </source>
</evidence>
<keyword evidence="1" id="KW-0175">Coiled coil</keyword>
<dbReference type="RefSeq" id="WP_039981279.1">
    <property type="nucleotide sequence ID" value="NZ_BAOJ01000055.1"/>
</dbReference>
<dbReference type="Proteomes" id="UP000321922">
    <property type="component" value="Unassembled WGS sequence"/>
</dbReference>
<gene>
    <name evidence="3" type="ORF">VSA01S_37310</name>
</gene>
<evidence type="ECO:0000256" key="2">
    <source>
        <dbReference type="SAM" id="MobiDB-lite"/>
    </source>
</evidence>
<protein>
    <recommendedName>
        <fullName evidence="5">VspD</fullName>
    </recommendedName>
</protein>